<evidence type="ECO:0000313" key="2">
    <source>
        <dbReference type="Proteomes" id="UP000183639"/>
    </source>
</evidence>
<dbReference type="EMBL" id="FOQK01000002">
    <property type="protein sequence ID" value="SFH68868.1"/>
    <property type="molecule type" value="Genomic_DNA"/>
</dbReference>
<dbReference type="Gene3D" id="3.20.20.70">
    <property type="entry name" value="Aldolase class I"/>
    <property type="match status" value="1"/>
</dbReference>
<dbReference type="AlphaFoldDB" id="A0A1I3C2N4"/>
<evidence type="ECO:0000313" key="1">
    <source>
        <dbReference type="EMBL" id="SFH68868.1"/>
    </source>
</evidence>
<proteinExistence type="predicted"/>
<organism evidence="1 2">
    <name type="scientific">Selenomonas ruminantium</name>
    <dbReference type="NCBI Taxonomy" id="971"/>
    <lineage>
        <taxon>Bacteria</taxon>
        <taxon>Bacillati</taxon>
        <taxon>Bacillota</taxon>
        <taxon>Negativicutes</taxon>
        <taxon>Selenomonadales</taxon>
        <taxon>Selenomonadaceae</taxon>
        <taxon>Selenomonas</taxon>
    </lineage>
</organism>
<accession>A0A1I3C2N4</accession>
<dbReference type="RefSeq" id="WP_075441839.1">
    <property type="nucleotide sequence ID" value="NZ_FOQK01000002.1"/>
</dbReference>
<name>A0A1I3C2N4_SELRU</name>
<reference evidence="1 2" key="1">
    <citation type="submission" date="2016-10" db="EMBL/GenBank/DDBJ databases">
        <authorList>
            <person name="de Groot N.N."/>
        </authorList>
    </citation>
    <scope>NUCLEOTIDE SEQUENCE [LARGE SCALE GENOMIC DNA]</scope>
    <source>
        <strain evidence="1 2">Z108</strain>
    </source>
</reference>
<dbReference type="Proteomes" id="UP000183639">
    <property type="component" value="Unassembled WGS sequence"/>
</dbReference>
<sequence length="112" mass="12032">MGCFWAKRGNTGSCKIVSFVVLFRVIRPAQKGWHPHGSCGASIPILAKLTPNVARMSPEAEAALSGGADGLSAINTIKWIVPGAGHADAKNTAPKEYFTHVFDFLETYMRAD</sequence>
<dbReference type="SUPFAM" id="SSF51395">
    <property type="entry name" value="FMN-linked oxidoreductases"/>
    <property type="match status" value="1"/>
</dbReference>
<dbReference type="InterPro" id="IPR013785">
    <property type="entry name" value="Aldolase_TIM"/>
</dbReference>
<gene>
    <name evidence="1" type="ORF">SAMN04487861_102113</name>
</gene>
<protein>
    <submittedName>
        <fullName evidence="1">Uncharacterized protein</fullName>
    </submittedName>
</protein>